<comment type="catalytic activity">
    <reaction evidence="5">
        <text>3'-dephospho-CoA + ATP = ADP + CoA + H(+)</text>
        <dbReference type="Rhea" id="RHEA:18245"/>
        <dbReference type="ChEBI" id="CHEBI:15378"/>
        <dbReference type="ChEBI" id="CHEBI:30616"/>
        <dbReference type="ChEBI" id="CHEBI:57287"/>
        <dbReference type="ChEBI" id="CHEBI:57328"/>
        <dbReference type="ChEBI" id="CHEBI:456216"/>
        <dbReference type="EC" id="2.7.1.24"/>
    </reaction>
</comment>
<name>A0A1H7XU53_9BACI</name>
<keyword evidence="5 7" id="KW-0418">Kinase</keyword>
<dbReference type="PROSITE" id="PS51219">
    <property type="entry name" value="DPCK"/>
    <property type="match status" value="1"/>
</dbReference>
<dbReference type="InterPro" id="IPR001977">
    <property type="entry name" value="Depp_CoAkinase"/>
</dbReference>
<comment type="similarity">
    <text evidence="1 5">Belongs to the CoaE family.</text>
</comment>
<gene>
    <name evidence="5" type="primary">coaE</name>
    <name evidence="7" type="ORF">SAMN05192533_102363</name>
</gene>
<dbReference type="GO" id="GO:0004140">
    <property type="term" value="F:dephospho-CoA kinase activity"/>
    <property type="evidence" value="ECO:0007669"/>
    <property type="project" value="UniProtKB-UniRule"/>
</dbReference>
<reference evidence="8" key="1">
    <citation type="submission" date="2016-10" db="EMBL/GenBank/DDBJ databases">
        <authorList>
            <person name="Varghese N."/>
            <person name="Submissions S."/>
        </authorList>
    </citation>
    <scope>NUCLEOTIDE SEQUENCE [LARGE SCALE GENOMIC DNA]</scope>
    <source>
        <strain evidence="8">B48,IBRC-M 10115,DSM 25386,CECT 8001</strain>
    </source>
</reference>
<evidence type="ECO:0000313" key="8">
    <source>
        <dbReference type="Proteomes" id="UP000198553"/>
    </source>
</evidence>
<keyword evidence="3 5" id="KW-0067">ATP-binding</keyword>
<keyword evidence="5" id="KW-0963">Cytoplasm</keyword>
<evidence type="ECO:0000256" key="4">
    <source>
        <dbReference type="ARBA" id="ARBA00022993"/>
    </source>
</evidence>
<dbReference type="Proteomes" id="UP000198553">
    <property type="component" value="Unassembled WGS sequence"/>
</dbReference>
<dbReference type="InterPro" id="IPR027417">
    <property type="entry name" value="P-loop_NTPase"/>
</dbReference>
<comment type="subcellular location">
    <subcellularLocation>
        <location evidence="5">Cytoplasm</location>
    </subcellularLocation>
</comment>
<feature type="binding site" evidence="5">
    <location>
        <begin position="12"/>
        <end position="17"/>
    </location>
    <ligand>
        <name>ATP</name>
        <dbReference type="ChEBI" id="CHEBI:30616"/>
    </ligand>
</feature>
<keyword evidence="2 5" id="KW-0547">Nucleotide-binding</keyword>
<proteinExistence type="inferred from homology"/>
<evidence type="ECO:0000313" key="7">
    <source>
        <dbReference type="EMBL" id="SEM37184.1"/>
    </source>
</evidence>
<accession>A0A1H7XU53</accession>
<keyword evidence="5" id="KW-0808">Transferase</keyword>
<dbReference type="OrthoDB" id="9812943at2"/>
<dbReference type="AlphaFoldDB" id="A0A1H7XU53"/>
<dbReference type="GO" id="GO:0015937">
    <property type="term" value="P:coenzyme A biosynthetic process"/>
    <property type="evidence" value="ECO:0007669"/>
    <property type="project" value="UniProtKB-UniRule"/>
</dbReference>
<keyword evidence="8" id="KW-1185">Reference proteome</keyword>
<dbReference type="EC" id="2.7.1.24" evidence="5 6"/>
<dbReference type="SUPFAM" id="SSF52540">
    <property type="entry name" value="P-loop containing nucleoside triphosphate hydrolases"/>
    <property type="match status" value="1"/>
</dbReference>
<comment type="function">
    <text evidence="5">Catalyzes the phosphorylation of the 3'-hydroxyl group of dephosphocoenzyme A to form coenzyme A.</text>
</comment>
<dbReference type="RefSeq" id="WP_090741519.1">
    <property type="nucleotide sequence ID" value="NZ_FOBW01000002.1"/>
</dbReference>
<dbReference type="UniPathway" id="UPA00241">
    <property type="reaction ID" value="UER00356"/>
</dbReference>
<keyword evidence="4 5" id="KW-0173">Coenzyme A biosynthesis</keyword>
<dbReference type="Gene3D" id="3.40.50.300">
    <property type="entry name" value="P-loop containing nucleotide triphosphate hydrolases"/>
    <property type="match status" value="1"/>
</dbReference>
<dbReference type="NCBIfam" id="TIGR00152">
    <property type="entry name" value="dephospho-CoA kinase"/>
    <property type="match status" value="1"/>
</dbReference>
<dbReference type="PANTHER" id="PTHR10695:SF46">
    <property type="entry name" value="BIFUNCTIONAL COENZYME A SYNTHASE-RELATED"/>
    <property type="match status" value="1"/>
</dbReference>
<sequence>MSLTIGLTGGIASGKSTVSKMLTEMGMTVIDADIEARLAVEKGEKAYNDIVGYFGVEVLDEDGSLNREKLGAIVFHDEAKRMALNSFVHPAVRGRMHAKKEKAEQSGEKAIILDIPLLIESKLQYMADKILLVFVDEETQLKRLMQRNSLSEKEAQARINSQMPLKDKVEYADEVIDNNGTIEETEQQLKQILMRWGI</sequence>
<dbReference type="CDD" id="cd02022">
    <property type="entry name" value="DPCK"/>
    <property type="match status" value="1"/>
</dbReference>
<dbReference type="HAMAP" id="MF_00376">
    <property type="entry name" value="Dephospho_CoA_kinase"/>
    <property type="match status" value="1"/>
</dbReference>
<dbReference type="GO" id="GO:0005737">
    <property type="term" value="C:cytoplasm"/>
    <property type="evidence" value="ECO:0007669"/>
    <property type="project" value="UniProtKB-SubCell"/>
</dbReference>
<evidence type="ECO:0000256" key="6">
    <source>
        <dbReference type="NCBIfam" id="TIGR00152"/>
    </source>
</evidence>
<comment type="pathway">
    <text evidence="5">Cofactor biosynthesis; coenzyme A biosynthesis; CoA from (R)-pantothenate: step 5/5.</text>
</comment>
<evidence type="ECO:0000256" key="2">
    <source>
        <dbReference type="ARBA" id="ARBA00022741"/>
    </source>
</evidence>
<dbReference type="STRING" id="930146.SAMN05192533_102363"/>
<evidence type="ECO:0000256" key="3">
    <source>
        <dbReference type="ARBA" id="ARBA00022840"/>
    </source>
</evidence>
<dbReference type="Pfam" id="PF01121">
    <property type="entry name" value="CoaE"/>
    <property type="match status" value="1"/>
</dbReference>
<dbReference type="FunFam" id="3.40.50.300:FF:000485">
    <property type="entry name" value="Dephospho-CoA kinase CAB5"/>
    <property type="match status" value="1"/>
</dbReference>
<dbReference type="EMBL" id="FOBW01000002">
    <property type="protein sequence ID" value="SEM37184.1"/>
    <property type="molecule type" value="Genomic_DNA"/>
</dbReference>
<dbReference type="PANTHER" id="PTHR10695">
    <property type="entry name" value="DEPHOSPHO-COA KINASE-RELATED"/>
    <property type="match status" value="1"/>
</dbReference>
<evidence type="ECO:0000256" key="5">
    <source>
        <dbReference type="HAMAP-Rule" id="MF_00376"/>
    </source>
</evidence>
<protein>
    <recommendedName>
        <fullName evidence="5 6">Dephospho-CoA kinase</fullName>
        <ecNumber evidence="5 6">2.7.1.24</ecNumber>
    </recommendedName>
    <alternativeName>
        <fullName evidence="5">Dephosphocoenzyme A kinase</fullName>
    </alternativeName>
</protein>
<organism evidence="7 8">
    <name type="scientific">Mesobacillus persicus</name>
    <dbReference type="NCBI Taxonomy" id="930146"/>
    <lineage>
        <taxon>Bacteria</taxon>
        <taxon>Bacillati</taxon>
        <taxon>Bacillota</taxon>
        <taxon>Bacilli</taxon>
        <taxon>Bacillales</taxon>
        <taxon>Bacillaceae</taxon>
        <taxon>Mesobacillus</taxon>
    </lineage>
</organism>
<dbReference type="GO" id="GO:0005524">
    <property type="term" value="F:ATP binding"/>
    <property type="evidence" value="ECO:0007669"/>
    <property type="project" value="UniProtKB-UniRule"/>
</dbReference>
<evidence type="ECO:0000256" key="1">
    <source>
        <dbReference type="ARBA" id="ARBA00009018"/>
    </source>
</evidence>